<reference evidence="1" key="1">
    <citation type="journal article" date="2018" name="Int. J. Syst. Evol. Microbiol.">
        <title>Jatrophihabitans telluris sp. nov., isolated from sediment soil of lava forest wetlands and the emended description of the genus Jatrophihabitans.</title>
        <authorList>
            <person name="Lee K.C."/>
            <person name="Suh M.K."/>
            <person name="Eom M.K."/>
            <person name="Kim K.K."/>
            <person name="Kim J.S."/>
            <person name="Kim D.S."/>
            <person name="Ko S.H."/>
            <person name="Shin Y.K."/>
            <person name="Lee J.S."/>
        </authorList>
    </citation>
    <scope>NUCLEOTIDE SEQUENCE</scope>
    <source>
        <strain evidence="1">N237</strain>
    </source>
</reference>
<accession>A0ABY4R0W5</accession>
<sequence>MSSLTDVLTEIIDLLGQSGRPDKAAWLQERKLLLQRSDVTDDAREHVTTELHAVVLGMGGLMDLSLAPEPGSSFTAASARERLDALGDTLYDLTR</sequence>
<dbReference type="EMBL" id="CP097332">
    <property type="protein sequence ID" value="UQX88704.1"/>
    <property type="molecule type" value="Genomic_DNA"/>
</dbReference>
<dbReference type="Proteomes" id="UP001056336">
    <property type="component" value="Chromosome"/>
</dbReference>
<evidence type="ECO:0000313" key="2">
    <source>
        <dbReference type="Proteomes" id="UP001056336"/>
    </source>
</evidence>
<keyword evidence="2" id="KW-1185">Reference proteome</keyword>
<evidence type="ECO:0000313" key="1">
    <source>
        <dbReference type="EMBL" id="UQX88704.1"/>
    </source>
</evidence>
<gene>
    <name evidence="1" type="ORF">M6D93_01570</name>
</gene>
<protein>
    <submittedName>
        <fullName evidence="1">Uncharacterized protein</fullName>
    </submittedName>
</protein>
<organism evidence="1 2">
    <name type="scientific">Jatrophihabitans telluris</name>
    <dbReference type="NCBI Taxonomy" id="2038343"/>
    <lineage>
        <taxon>Bacteria</taxon>
        <taxon>Bacillati</taxon>
        <taxon>Actinomycetota</taxon>
        <taxon>Actinomycetes</taxon>
        <taxon>Jatrophihabitantales</taxon>
        <taxon>Jatrophihabitantaceae</taxon>
        <taxon>Jatrophihabitans</taxon>
    </lineage>
</organism>
<proteinExistence type="predicted"/>
<reference evidence="1" key="2">
    <citation type="submission" date="2022-05" db="EMBL/GenBank/DDBJ databases">
        <authorList>
            <person name="Kim J.-S."/>
            <person name="Lee K."/>
            <person name="Suh M."/>
            <person name="Eom M."/>
            <person name="Kim J.-S."/>
            <person name="Kim D.-S."/>
            <person name="Ko S.-H."/>
            <person name="Shin Y."/>
            <person name="Lee J.-S."/>
        </authorList>
    </citation>
    <scope>NUCLEOTIDE SEQUENCE</scope>
    <source>
        <strain evidence="1">N237</strain>
    </source>
</reference>
<name>A0ABY4R0W5_9ACTN</name>
<dbReference type="RefSeq" id="WP_249772415.1">
    <property type="nucleotide sequence ID" value="NZ_CP097332.1"/>
</dbReference>